<organism evidence="11 17">
    <name type="scientific">Mediterraneibacter gnavus</name>
    <name type="common">Ruminococcus gnavus</name>
    <dbReference type="NCBI Taxonomy" id="33038"/>
    <lineage>
        <taxon>Bacteria</taxon>
        <taxon>Bacillati</taxon>
        <taxon>Bacillota</taxon>
        <taxon>Clostridia</taxon>
        <taxon>Lachnospirales</taxon>
        <taxon>Lachnospiraceae</taxon>
        <taxon>Mediterraneibacter</taxon>
    </lineage>
</organism>
<reference evidence="1" key="2">
    <citation type="journal article" date="2020" name="Cell Host Microbe">
        <title>Functional and Genomic Variation between Human-Derived Isolates of Lachnospiraceae Reveals Inter- and Intra-Species Diversity.</title>
        <authorList>
            <person name="Sorbara M.T."/>
            <person name="Littmann E.R."/>
            <person name="Fontana E."/>
            <person name="Moody T.U."/>
            <person name="Kohout C.E."/>
            <person name="Gjonbalaj M."/>
            <person name="Eaton V."/>
            <person name="Seok R."/>
            <person name="Leiner I.M."/>
            <person name="Pamer E.G."/>
        </authorList>
    </citation>
    <scope>NUCLEOTIDE SEQUENCE</scope>
    <source>
        <strain evidence="3">MSK.11.9</strain>
        <strain evidence="2">MSK.15.32</strain>
        <strain evidence="1">MSK.22.53</strain>
    </source>
</reference>
<dbReference type="CDD" id="cd06223">
    <property type="entry name" value="PRTases_typeI"/>
    <property type="match status" value="1"/>
</dbReference>
<dbReference type="Proteomes" id="UP000285610">
    <property type="component" value="Unassembled WGS sequence"/>
</dbReference>
<evidence type="ECO:0000313" key="15">
    <source>
        <dbReference type="Proteomes" id="UP000283992"/>
    </source>
</evidence>
<sequence>MRGVDTMTEEFVNLRSRKNPKARIKLMGGHFATMNSHVNTYIDMSTVKTRHNNARETAATLAEEYKTGTMVETIVCLKNTEVIGAFMAEHLADTGRISMSAGNNISVVTPEFDTMGQILFRDSNQRMIEGKQVLILTDSVTTGALLAKAVEAVLYYGGRVCGICAVFSAVNRAAGMDVRSIFTVSDLPDYKGYAAKDCPLCREGQKLDGIVNTFGLVKF</sequence>
<dbReference type="EMBL" id="JAAIRV010000023">
    <property type="protein sequence ID" value="NSI59044.1"/>
    <property type="molecule type" value="Genomic_DNA"/>
</dbReference>
<dbReference type="Proteomes" id="UP000286137">
    <property type="component" value="Unassembled WGS sequence"/>
</dbReference>
<dbReference type="Proteomes" id="UP001296580">
    <property type="component" value="Unassembled WGS sequence"/>
</dbReference>
<gene>
    <name evidence="10" type="ORF">DW142_13560</name>
    <name evidence="9" type="ORF">DW243_00270</name>
    <name evidence="8" type="ORF">DW270_06045</name>
    <name evidence="7" type="ORF">DW812_08115</name>
    <name evidence="6" type="ORF">DWX36_13935</name>
    <name evidence="5" type="ORF">DWY88_11645</name>
    <name evidence="11" type="ORF">DWZ50_15905</name>
    <name evidence="4" type="ORF">DXC31_13775</name>
    <name evidence="1" type="ORF">G4958_03065</name>
    <name evidence="3" type="ORF">G4981_11595</name>
    <name evidence="2" type="ORF">G4993_11635</name>
</gene>
<evidence type="ECO:0000313" key="5">
    <source>
        <dbReference type="EMBL" id="RGQ65623.1"/>
    </source>
</evidence>
<dbReference type="EMBL" id="JAAIRM010000003">
    <property type="protein sequence ID" value="NSI18355.1"/>
    <property type="molecule type" value="Genomic_DNA"/>
</dbReference>
<name>A0A396G7X9_MEDGN</name>
<dbReference type="EMBL" id="QRLN01000023">
    <property type="protein sequence ID" value="RHJ09273.1"/>
    <property type="molecule type" value="Genomic_DNA"/>
</dbReference>
<accession>A0A396G7X9</accession>
<dbReference type="EMBL" id="QRIS01000001">
    <property type="protein sequence ID" value="RHG88815.1"/>
    <property type="molecule type" value="Genomic_DNA"/>
</dbReference>
<proteinExistence type="predicted"/>
<dbReference type="Proteomes" id="UP000260808">
    <property type="component" value="Unassembled WGS sequence"/>
</dbReference>
<dbReference type="EMBL" id="QRQE01000050">
    <property type="protein sequence ID" value="RHM71188.1"/>
    <property type="molecule type" value="Genomic_DNA"/>
</dbReference>
<dbReference type="InterPro" id="IPR000836">
    <property type="entry name" value="PRTase_dom"/>
</dbReference>
<reference evidence="1" key="3">
    <citation type="submission" date="2020-02" db="EMBL/GenBank/DDBJ databases">
        <authorList>
            <person name="Littmann E."/>
            <person name="Sorbara M."/>
        </authorList>
    </citation>
    <scope>NUCLEOTIDE SEQUENCE</scope>
    <source>
        <strain evidence="3">MSK.11.9</strain>
        <strain evidence="2">MSK.15.32</strain>
        <strain evidence="1">MSK.22.53</strain>
    </source>
</reference>
<keyword evidence="11" id="KW-0808">Transferase</keyword>
<dbReference type="Proteomes" id="UP000283981">
    <property type="component" value="Unassembled WGS sequence"/>
</dbReference>
<dbReference type="EMBL" id="QRIA01000006">
    <property type="protein sequence ID" value="RHG20503.1"/>
    <property type="molecule type" value="Genomic_DNA"/>
</dbReference>
<dbReference type="EMBL" id="QSIR01000010">
    <property type="protein sequence ID" value="RHD06723.1"/>
    <property type="molecule type" value="Genomic_DNA"/>
</dbReference>
<evidence type="ECO:0000313" key="10">
    <source>
        <dbReference type="EMBL" id="RHJ09273.1"/>
    </source>
</evidence>
<reference evidence="12 13" key="1">
    <citation type="submission" date="2018-08" db="EMBL/GenBank/DDBJ databases">
        <title>A genome reference for cultivated species of the human gut microbiota.</title>
        <authorList>
            <person name="Zou Y."/>
            <person name="Xue W."/>
            <person name="Luo G."/>
        </authorList>
    </citation>
    <scope>NUCLEOTIDE SEQUENCE [LARGE SCALE GENOMIC DNA]</scope>
    <source>
        <strain evidence="6 13">AF19-16AC</strain>
        <strain evidence="5 19">AF27-4BH</strain>
        <strain evidence="11 17">AF33-12</strain>
        <strain evidence="10 15">AM12-54</strain>
        <strain evidence="9 14">AM21-18</strain>
        <strain evidence="8 18">AM22-7AC</strain>
        <strain evidence="7 16">AM32-6</strain>
        <strain evidence="4 12">TF01-20-2</strain>
    </source>
</reference>
<dbReference type="Proteomes" id="UP000285697">
    <property type="component" value="Unassembled WGS sequence"/>
</dbReference>
<evidence type="ECO:0000313" key="9">
    <source>
        <dbReference type="EMBL" id="RHG88815.1"/>
    </source>
</evidence>
<dbReference type="AlphaFoldDB" id="A0A396G7X9"/>
<dbReference type="SUPFAM" id="SSF53271">
    <property type="entry name" value="PRTase-like"/>
    <property type="match status" value="1"/>
</dbReference>
<keyword evidence="11" id="KW-0328">Glycosyltransferase</keyword>
<comment type="caution">
    <text evidence="11">The sequence shown here is derived from an EMBL/GenBank/DDBJ whole genome shotgun (WGS) entry which is preliminary data.</text>
</comment>
<dbReference type="Proteomes" id="UP000284472">
    <property type="component" value="Unassembled WGS sequence"/>
</dbReference>
<dbReference type="Gene3D" id="3.40.50.2020">
    <property type="match status" value="1"/>
</dbReference>
<evidence type="ECO:0000313" key="13">
    <source>
        <dbReference type="Proteomes" id="UP000283834"/>
    </source>
</evidence>
<evidence type="ECO:0000313" key="1">
    <source>
        <dbReference type="EMBL" id="NSI18355.1"/>
    </source>
</evidence>
<evidence type="ECO:0000313" key="4">
    <source>
        <dbReference type="EMBL" id="RGM20598.1"/>
    </source>
</evidence>
<dbReference type="EMBL" id="QRWQ01000017">
    <property type="protein sequence ID" value="RGT36525.1"/>
    <property type="molecule type" value="Genomic_DNA"/>
</dbReference>
<dbReference type="EMBL" id="QSSX01000041">
    <property type="protein sequence ID" value="RGM20598.1"/>
    <property type="molecule type" value="Genomic_DNA"/>
</dbReference>
<evidence type="ECO:0000313" key="3">
    <source>
        <dbReference type="EMBL" id="NSI65913.1"/>
    </source>
</evidence>
<evidence type="ECO:0000313" key="2">
    <source>
        <dbReference type="EMBL" id="NSI59044.1"/>
    </source>
</evidence>
<dbReference type="EMBL" id="QRTJ01000024">
    <property type="protein sequence ID" value="RGQ65623.1"/>
    <property type="molecule type" value="Genomic_DNA"/>
</dbReference>
<evidence type="ECO:0000313" key="11">
    <source>
        <dbReference type="EMBL" id="RHM71188.1"/>
    </source>
</evidence>
<dbReference type="Proteomes" id="UP001296581">
    <property type="component" value="Unassembled WGS sequence"/>
</dbReference>
<dbReference type="Proteomes" id="UP000283992">
    <property type="component" value="Unassembled WGS sequence"/>
</dbReference>
<dbReference type="GO" id="GO:0016757">
    <property type="term" value="F:glycosyltransferase activity"/>
    <property type="evidence" value="ECO:0007669"/>
    <property type="project" value="UniProtKB-KW"/>
</dbReference>
<dbReference type="EMBL" id="JAAIRY010000021">
    <property type="protein sequence ID" value="NSI65913.1"/>
    <property type="molecule type" value="Genomic_DNA"/>
</dbReference>
<evidence type="ECO:0000313" key="12">
    <source>
        <dbReference type="Proteomes" id="UP000260808"/>
    </source>
</evidence>
<evidence type="ECO:0000313" key="6">
    <source>
        <dbReference type="EMBL" id="RGT36525.1"/>
    </source>
</evidence>
<evidence type="ECO:0000313" key="8">
    <source>
        <dbReference type="EMBL" id="RHG20503.1"/>
    </source>
</evidence>
<dbReference type="Proteomes" id="UP001296643">
    <property type="component" value="Unassembled WGS sequence"/>
</dbReference>
<evidence type="ECO:0000313" key="14">
    <source>
        <dbReference type="Proteomes" id="UP000283981"/>
    </source>
</evidence>
<evidence type="ECO:0000313" key="17">
    <source>
        <dbReference type="Proteomes" id="UP000285610"/>
    </source>
</evidence>
<evidence type="ECO:0000313" key="19">
    <source>
        <dbReference type="Proteomes" id="UP000286137"/>
    </source>
</evidence>
<protein>
    <submittedName>
        <fullName evidence="11">Orotate phosphoribosyltransferase</fullName>
    </submittedName>
</protein>
<evidence type="ECO:0000313" key="7">
    <source>
        <dbReference type="EMBL" id="RHD06723.1"/>
    </source>
</evidence>
<dbReference type="InterPro" id="IPR029057">
    <property type="entry name" value="PRTase-like"/>
</dbReference>
<dbReference type="Proteomes" id="UP000283834">
    <property type="component" value="Unassembled WGS sequence"/>
</dbReference>
<evidence type="ECO:0000313" key="16">
    <source>
        <dbReference type="Proteomes" id="UP000284472"/>
    </source>
</evidence>
<evidence type="ECO:0000313" key="18">
    <source>
        <dbReference type="Proteomes" id="UP000285697"/>
    </source>
</evidence>